<evidence type="ECO:0000256" key="5">
    <source>
        <dbReference type="ARBA" id="ARBA00022840"/>
    </source>
</evidence>
<dbReference type="PROSITE" id="PS50893">
    <property type="entry name" value="ABC_TRANSPORTER_2"/>
    <property type="match status" value="2"/>
</dbReference>
<name>A0A0M8ZRW3_9HYME</name>
<evidence type="ECO:0000256" key="4">
    <source>
        <dbReference type="ARBA" id="ARBA00022741"/>
    </source>
</evidence>
<dbReference type="GO" id="GO:0140359">
    <property type="term" value="F:ABC-type transporter activity"/>
    <property type="evidence" value="ECO:0007669"/>
    <property type="project" value="InterPro"/>
</dbReference>
<feature type="domain" description="ABC transmembrane type-1" evidence="10">
    <location>
        <begin position="807"/>
        <end position="1052"/>
    </location>
</feature>
<dbReference type="InterPro" id="IPR011527">
    <property type="entry name" value="ABC1_TM_dom"/>
</dbReference>
<dbReference type="Proteomes" id="UP000053105">
    <property type="component" value="Unassembled WGS sequence"/>
</dbReference>
<keyword evidence="4" id="KW-0547">Nucleotide-binding</keyword>
<evidence type="ECO:0000256" key="6">
    <source>
        <dbReference type="ARBA" id="ARBA00022989"/>
    </source>
</evidence>
<dbReference type="FunFam" id="3.40.50.300:FF:000482">
    <property type="entry name" value="Multidrug resistance-associated protein member 4"/>
    <property type="match status" value="1"/>
</dbReference>
<evidence type="ECO:0000313" key="12">
    <source>
        <dbReference type="Proteomes" id="UP000053105"/>
    </source>
</evidence>
<dbReference type="InterPro" id="IPR017871">
    <property type="entry name" value="ABC_transporter-like_CS"/>
</dbReference>
<evidence type="ECO:0000256" key="2">
    <source>
        <dbReference type="ARBA" id="ARBA00022448"/>
    </source>
</evidence>
<dbReference type="PANTHER" id="PTHR24223:SF415">
    <property type="entry name" value="FI20190P1"/>
    <property type="match status" value="1"/>
</dbReference>
<dbReference type="GO" id="GO:0005524">
    <property type="term" value="F:ATP binding"/>
    <property type="evidence" value="ECO:0007669"/>
    <property type="project" value="UniProtKB-KW"/>
</dbReference>
<feature type="transmembrane region" description="Helical" evidence="8">
    <location>
        <begin position="133"/>
        <end position="155"/>
    </location>
</feature>
<evidence type="ECO:0000259" key="10">
    <source>
        <dbReference type="PROSITE" id="PS50929"/>
    </source>
</evidence>
<keyword evidence="6 8" id="KW-1133">Transmembrane helix</keyword>
<feature type="transmembrane region" description="Helical" evidence="8">
    <location>
        <begin position="353"/>
        <end position="376"/>
    </location>
</feature>
<feature type="transmembrane region" description="Helical" evidence="8">
    <location>
        <begin position="807"/>
        <end position="827"/>
    </location>
</feature>
<evidence type="ECO:0000256" key="8">
    <source>
        <dbReference type="SAM" id="Phobius"/>
    </source>
</evidence>
<evidence type="ECO:0000313" key="11">
    <source>
        <dbReference type="EMBL" id="KOX69880.1"/>
    </source>
</evidence>
<dbReference type="InterPro" id="IPR050173">
    <property type="entry name" value="ABC_transporter_C-like"/>
</dbReference>
<dbReference type="CDD" id="cd03250">
    <property type="entry name" value="ABCC_MRP_domain1"/>
    <property type="match status" value="1"/>
</dbReference>
<dbReference type="Pfam" id="PF00664">
    <property type="entry name" value="ABC_membrane"/>
    <property type="match status" value="2"/>
</dbReference>
<keyword evidence="7 8" id="KW-0472">Membrane</keyword>
<keyword evidence="5" id="KW-0067">ATP-binding</keyword>
<dbReference type="CDD" id="cd03244">
    <property type="entry name" value="ABCC_MRP_domain2"/>
    <property type="match status" value="1"/>
</dbReference>
<dbReference type="InterPro" id="IPR003439">
    <property type="entry name" value="ABC_transporter-like_ATP-bd"/>
</dbReference>
<feature type="domain" description="ABC transporter" evidence="9">
    <location>
        <begin position="409"/>
        <end position="632"/>
    </location>
</feature>
<reference evidence="11 12" key="1">
    <citation type="submission" date="2015-07" db="EMBL/GenBank/DDBJ databases">
        <title>The genome of Melipona quadrifasciata.</title>
        <authorList>
            <person name="Pan H."/>
            <person name="Kapheim K."/>
        </authorList>
    </citation>
    <scope>NUCLEOTIDE SEQUENCE [LARGE SCALE GENOMIC DNA]</scope>
    <source>
        <strain evidence="11">0111107301</strain>
        <tissue evidence="11">Whole body</tissue>
    </source>
</reference>
<organism evidence="11 12">
    <name type="scientific">Melipona quadrifasciata</name>
    <dbReference type="NCBI Taxonomy" id="166423"/>
    <lineage>
        <taxon>Eukaryota</taxon>
        <taxon>Metazoa</taxon>
        <taxon>Ecdysozoa</taxon>
        <taxon>Arthropoda</taxon>
        <taxon>Hexapoda</taxon>
        <taxon>Insecta</taxon>
        <taxon>Pterygota</taxon>
        <taxon>Neoptera</taxon>
        <taxon>Endopterygota</taxon>
        <taxon>Hymenoptera</taxon>
        <taxon>Apocrita</taxon>
        <taxon>Aculeata</taxon>
        <taxon>Apoidea</taxon>
        <taxon>Anthophila</taxon>
        <taxon>Apidae</taxon>
        <taxon>Melipona</taxon>
    </lineage>
</organism>
<feature type="domain" description="ABC transmembrane type-1" evidence="10">
    <location>
        <begin position="101"/>
        <end position="376"/>
    </location>
</feature>
<feature type="transmembrane region" description="Helical" evidence="8">
    <location>
        <begin position="318"/>
        <end position="341"/>
    </location>
</feature>
<dbReference type="InterPro" id="IPR003593">
    <property type="entry name" value="AAA+_ATPase"/>
</dbReference>
<feature type="transmembrane region" description="Helical" evidence="8">
    <location>
        <begin position="206"/>
        <end position="227"/>
    </location>
</feature>
<comment type="subcellular location">
    <subcellularLocation>
        <location evidence="1">Membrane</location>
        <topology evidence="1">Multi-pass membrane protein</topology>
    </subcellularLocation>
</comment>
<dbReference type="SMART" id="SM00382">
    <property type="entry name" value="AAA"/>
    <property type="match status" value="2"/>
</dbReference>
<feature type="transmembrane region" description="Helical" evidence="8">
    <location>
        <begin position="888"/>
        <end position="918"/>
    </location>
</feature>
<proteinExistence type="predicted"/>
<feature type="transmembrane region" description="Helical" evidence="8">
    <location>
        <begin position="1018"/>
        <end position="1036"/>
    </location>
</feature>
<evidence type="ECO:0000259" key="9">
    <source>
        <dbReference type="PROSITE" id="PS50893"/>
    </source>
</evidence>
<dbReference type="EMBL" id="KQ435879">
    <property type="protein sequence ID" value="KOX69880.1"/>
    <property type="molecule type" value="Genomic_DNA"/>
</dbReference>
<sequence length="1356" mass="153842">MDSSKKYDNPNPKLSANFFSKLIFWWLKPLFWYGKNHDLEIKDVYNVMPNDVSQNLGDKLEKNWIKEVKLAEEANKNPKFFNALRKTFMWSFAYYGGWQFFLAVVLRVLQPYVLGLLIWYFDPRATSTTTEAYIYASTVILLILLSALVAHHSNLGLMEVGMRMRIACSSLMYRKILRLSKSSQNVTTPGQIINLMSNDVARFEQLFITLHYIWILPIQGALITFMIWESVGIASLAGVFLISIQTIPLQGYIGKLVSKLRLKIAVRTDERVRLMSEIISGIQVIKMYTWEKPFETLVSFVRSQEIDVLTLASYLRGFTLATFVFTERTTLYFTVMAYVLLGNSISADKVFSIAQYFNILQLTMAILYPMAVSAVAEAHVSIKRLEKFLLLKENSNIILPQQNSGNGSIIMKNITASWTENTIANTLHNINIQIEPGKLYAIVGLVGAGKSSFLQLILKELQQSHGEIKVNGTISYASQEAWLFSGTVRNNVLFGQTYDKEKYNAVVRACALIKDYQQFNYGDKTLVGDRGASLSGGQRARINLARAVYRKADIYLLDDPLSAVDTHVGKHLFNECIKHYLQDKTRILVTHQVQYLKDCDYIILLNNGKIECEGTFAEIQSKRTDFLHMLSTEENKGDSEVMEINDNTNADISINYGNGKDDEEAEPKETEELMAKGNISKSLYWKYFRAGGSLLMIMIFVCSLIFGQIGSSGCDYWLAYWTKQEEMRIKRNSINHTLTIFEQNHTIPFFPDRDANKLTNETTSYEMDDFNNTISNLLLVDNSSSDNATWTINARSNSYYLSHETALWIYGGFIIASIILTTIRNIAFYKICMNASKNLHNLMFSTLLKAPMLFFDTHPSGRILNRFSKDVGSVDEVLPRTMIESIQIFAVMVGILTQVLIINWWTVFPMLIMGFLYWQIRNIYLKTAQNMKRFEGITKSPVFSHVSSSLLGLTTIRSACAQNMVRKEFDVHQDLHTSAYYLTIAISTAFGFALDIVSICFIAFITYSFIVLDDGNTFAGNVGLALSQVLILCGMLQHGMRQTAETIAQMTSVERILQFTQLDKEGPFESEPNKKPSAHWPSKGEINFDHLYLRYEDSTPPVLKDLCFTIKSGEKVGIVGRTGAGKTSLISALFRLAKLEGAIYIDKLDTKQIGLHELRRKISIIPQEPVLFSATLRDNLDPFHDFDDIALWAALEDVELKSNVSSLDYNVEQGGVNFSVGQRQLLCLARAILRNNRILLLDEATANVDPTTDALIQKTIRQKFKNCTVLTIAHRLNTIMDSDKVLVMDYGKAVEFDHPYVLLKNEQGHFTNMVKETGKVMFEQLKKVAEKAYNEVYSNTELESLQVLNGETVKDN</sequence>
<dbReference type="SUPFAM" id="SSF90123">
    <property type="entry name" value="ABC transporter transmembrane region"/>
    <property type="match status" value="2"/>
</dbReference>
<dbReference type="CDD" id="cd18579">
    <property type="entry name" value="ABC_6TM_ABCC_D1"/>
    <property type="match status" value="1"/>
</dbReference>
<dbReference type="Gene3D" id="3.40.50.300">
    <property type="entry name" value="P-loop containing nucleotide triphosphate hydrolases"/>
    <property type="match status" value="2"/>
</dbReference>
<keyword evidence="3 8" id="KW-0812">Transmembrane</keyword>
<feature type="transmembrane region" description="Helical" evidence="8">
    <location>
        <begin position="233"/>
        <end position="253"/>
    </location>
</feature>
<dbReference type="InterPro" id="IPR044726">
    <property type="entry name" value="ABCC_6TM_D2"/>
</dbReference>
<feature type="transmembrane region" description="Helical" evidence="8">
    <location>
        <begin position="92"/>
        <end position="121"/>
    </location>
</feature>
<keyword evidence="2" id="KW-0813">Transport</keyword>
<accession>A0A0M8ZRW3</accession>
<dbReference type="GO" id="GO:0016887">
    <property type="term" value="F:ATP hydrolysis activity"/>
    <property type="evidence" value="ECO:0007669"/>
    <property type="project" value="InterPro"/>
</dbReference>
<dbReference type="InterPro" id="IPR044746">
    <property type="entry name" value="ABCC_6TM_D1"/>
</dbReference>
<gene>
    <name evidence="11" type="ORF">WN51_06225</name>
</gene>
<dbReference type="OrthoDB" id="6500128at2759"/>
<dbReference type="PROSITE" id="PS00211">
    <property type="entry name" value="ABC_TRANSPORTER_1"/>
    <property type="match status" value="2"/>
</dbReference>
<dbReference type="InterPro" id="IPR027417">
    <property type="entry name" value="P-loop_NTPase"/>
</dbReference>
<dbReference type="FunFam" id="1.20.1560.10:FF:000026">
    <property type="entry name" value="Multidrug resistance-associated protein lethal(2)03659"/>
    <property type="match status" value="1"/>
</dbReference>
<dbReference type="SUPFAM" id="SSF52540">
    <property type="entry name" value="P-loop containing nucleoside triphosphate hydrolases"/>
    <property type="match status" value="2"/>
</dbReference>
<dbReference type="GO" id="GO:0016020">
    <property type="term" value="C:membrane"/>
    <property type="evidence" value="ECO:0007669"/>
    <property type="project" value="UniProtKB-SubCell"/>
</dbReference>
<dbReference type="InterPro" id="IPR036640">
    <property type="entry name" value="ABC1_TM_sf"/>
</dbReference>
<protein>
    <submittedName>
        <fullName evidence="11">Canalicular multispecific organic anion transporter 1</fullName>
    </submittedName>
</protein>
<evidence type="ECO:0000256" key="3">
    <source>
        <dbReference type="ARBA" id="ARBA00022692"/>
    </source>
</evidence>
<evidence type="ECO:0000256" key="1">
    <source>
        <dbReference type="ARBA" id="ARBA00004141"/>
    </source>
</evidence>
<dbReference type="PANTHER" id="PTHR24223">
    <property type="entry name" value="ATP-BINDING CASSETTE SUB-FAMILY C"/>
    <property type="match status" value="1"/>
</dbReference>
<keyword evidence="12" id="KW-1185">Reference proteome</keyword>
<feature type="transmembrane region" description="Helical" evidence="8">
    <location>
        <begin position="687"/>
        <end position="709"/>
    </location>
</feature>
<feature type="domain" description="ABC transporter" evidence="9">
    <location>
        <begin position="1086"/>
        <end position="1315"/>
    </location>
</feature>
<dbReference type="FunFam" id="3.40.50.300:FF:000163">
    <property type="entry name" value="Multidrug resistance-associated protein member 4"/>
    <property type="match status" value="1"/>
</dbReference>
<dbReference type="PROSITE" id="PS50929">
    <property type="entry name" value="ABC_TM1F"/>
    <property type="match status" value="2"/>
</dbReference>
<dbReference type="Pfam" id="PF00005">
    <property type="entry name" value="ABC_tran"/>
    <property type="match status" value="2"/>
</dbReference>
<dbReference type="CDD" id="cd18580">
    <property type="entry name" value="ABC_6TM_ABCC_D2"/>
    <property type="match status" value="1"/>
</dbReference>
<dbReference type="STRING" id="166423.A0A0M8ZRW3"/>
<dbReference type="Gene3D" id="1.20.1560.10">
    <property type="entry name" value="ABC transporter type 1, transmembrane domain"/>
    <property type="match status" value="2"/>
</dbReference>
<evidence type="ECO:0000256" key="7">
    <source>
        <dbReference type="ARBA" id="ARBA00023136"/>
    </source>
</evidence>
<feature type="transmembrane region" description="Helical" evidence="8">
    <location>
        <begin position="979"/>
        <end position="1012"/>
    </location>
</feature>